<accession>A0ABV3AV21</accession>
<dbReference type="InterPro" id="IPR036390">
    <property type="entry name" value="WH_DNA-bd_sf"/>
</dbReference>
<evidence type="ECO:0000313" key="3">
    <source>
        <dbReference type="Proteomes" id="UP001551189"/>
    </source>
</evidence>
<gene>
    <name evidence="2" type="ORF">ABZ931_08490</name>
</gene>
<dbReference type="SMART" id="SM00347">
    <property type="entry name" value="HTH_MARR"/>
    <property type="match status" value="1"/>
</dbReference>
<dbReference type="RefSeq" id="WP_359692502.1">
    <property type="nucleotide sequence ID" value="NZ_JBEYXT010000025.1"/>
</dbReference>
<dbReference type="Pfam" id="PF01047">
    <property type="entry name" value="MarR"/>
    <property type="match status" value="1"/>
</dbReference>
<sequence>MRAIELRKAIDWEKSRLTQHLNRMERRGLVTREPCHTDNRGIHVSLTPAGREAIEAAAPHHVGHARRWFVDALTPDQLDTFADLTEVILAHIAAQDRTEQADSD</sequence>
<evidence type="ECO:0000259" key="1">
    <source>
        <dbReference type="PROSITE" id="PS50995"/>
    </source>
</evidence>
<keyword evidence="3" id="KW-1185">Reference proteome</keyword>
<dbReference type="InterPro" id="IPR036388">
    <property type="entry name" value="WH-like_DNA-bd_sf"/>
</dbReference>
<dbReference type="PROSITE" id="PS50995">
    <property type="entry name" value="HTH_MARR_2"/>
    <property type="match status" value="1"/>
</dbReference>
<protein>
    <submittedName>
        <fullName evidence="2">MarR family transcriptional regulator</fullName>
    </submittedName>
</protein>
<comment type="caution">
    <text evidence="2">The sequence shown here is derived from an EMBL/GenBank/DDBJ whole genome shotgun (WGS) entry which is preliminary data.</text>
</comment>
<dbReference type="PRINTS" id="PR00598">
    <property type="entry name" value="HTHMARR"/>
</dbReference>
<dbReference type="Proteomes" id="UP001551189">
    <property type="component" value="Unassembled WGS sequence"/>
</dbReference>
<name>A0ABV3AV21_9ACTN</name>
<evidence type="ECO:0000313" key="2">
    <source>
        <dbReference type="EMBL" id="MEU6801037.1"/>
    </source>
</evidence>
<dbReference type="PANTHER" id="PTHR33164:SF99">
    <property type="entry name" value="MARR FAMILY REGULATORY PROTEIN"/>
    <property type="match status" value="1"/>
</dbReference>
<reference evidence="2 3" key="1">
    <citation type="submission" date="2024-06" db="EMBL/GenBank/DDBJ databases">
        <title>The Natural Products Discovery Center: Release of the First 8490 Sequenced Strains for Exploring Actinobacteria Biosynthetic Diversity.</title>
        <authorList>
            <person name="Kalkreuter E."/>
            <person name="Kautsar S.A."/>
            <person name="Yang D."/>
            <person name="Bader C.D."/>
            <person name="Teijaro C.N."/>
            <person name="Fluegel L."/>
            <person name="Davis C.M."/>
            <person name="Simpson J.R."/>
            <person name="Lauterbach L."/>
            <person name="Steele A.D."/>
            <person name="Gui C."/>
            <person name="Meng S."/>
            <person name="Li G."/>
            <person name="Viehrig K."/>
            <person name="Ye F."/>
            <person name="Su P."/>
            <person name="Kiefer A.F."/>
            <person name="Nichols A."/>
            <person name="Cepeda A.J."/>
            <person name="Yan W."/>
            <person name="Fan B."/>
            <person name="Jiang Y."/>
            <person name="Adhikari A."/>
            <person name="Zheng C.-J."/>
            <person name="Schuster L."/>
            <person name="Cowan T.M."/>
            <person name="Smanski M.J."/>
            <person name="Chevrette M.G."/>
            <person name="De Carvalho L.P.S."/>
            <person name="Shen B."/>
        </authorList>
    </citation>
    <scope>NUCLEOTIDE SEQUENCE [LARGE SCALE GENOMIC DNA]</scope>
    <source>
        <strain evidence="2 3">NPDC046851</strain>
    </source>
</reference>
<proteinExistence type="predicted"/>
<dbReference type="PANTHER" id="PTHR33164">
    <property type="entry name" value="TRANSCRIPTIONAL REGULATOR, MARR FAMILY"/>
    <property type="match status" value="1"/>
</dbReference>
<dbReference type="EMBL" id="JBEYXT010000025">
    <property type="protein sequence ID" value="MEU6801037.1"/>
    <property type="molecule type" value="Genomic_DNA"/>
</dbReference>
<organism evidence="2 3">
    <name type="scientific">Streptomyces neyagawaensis</name>
    <dbReference type="NCBI Taxonomy" id="42238"/>
    <lineage>
        <taxon>Bacteria</taxon>
        <taxon>Bacillati</taxon>
        <taxon>Actinomycetota</taxon>
        <taxon>Actinomycetes</taxon>
        <taxon>Kitasatosporales</taxon>
        <taxon>Streptomycetaceae</taxon>
        <taxon>Streptomyces</taxon>
    </lineage>
</organism>
<dbReference type="SUPFAM" id="SSF46785">
    <property type="entry name" value="Winged helix' DNA-binding domain"/>
    <property type="match status" value="1"/>
</dbReference>
<dbReference type="InterPro" id="IPR039422">
    <property type="entry name" value="MarR/SlyA-like"/>
</dbReference>
<dbReference type="InterPro" id="IPR000835">
    <property type="entry name" value="HTH_MarR-typ"/>
</dbReference>
<feature type="domain" description="HTH marR-type" evidence="1">
    <location>
        <begin position="1"/>
        <end position="90"/>
    </location>
</feature>
<dbReference type="Gene3D" id="1.10.10.10">
    <property type="entry name" value="Winged helix-like DNA-binding domain superfamily/Winged helix DNA-binding domain"/>
    <property type="match status" value="1"/>
</dbReference>
<feature type="non-terminal residue" evidence="2">
    <location>
        <position position="1"/>
    </location>
</feature>